<dbReference type="AlphaFoldDB" id="A0A8T0FMX5"/>
<sequence>MSFGIDEIEMGNRYIDQFLRQWVEDMEGNDTYYLLDMLCFQSEKLFDMDVRMQNTNIRGLDTLQRTGNCSLIEQNGRMNVIADLGTGYVSLNCDINVRLTFLNLSIPFSIQMDYIQILMKFSADSETGKDGILHDLKIMDVRGMVVEVRNGWMVNWMIDLLNKSTIFTECARKLLEYQIGEYMNNRIQYFRFRSKWNATDCRCSMFRMLFSSQTDCEDLKMYDIAYKNSPTISRGLPIRYNYKKIHLLTDEDKERKTIERGNLFMDKVIETIADYEFCNDSYLLDNIEFSFERNTPYGNISLDTRLSDGHLKGLQTLDRLGPCSFFEADGRMHINAALTTGLLNVKYQGCFQFLSLLRPHFSLDVNIINVTVCLSNSAFKMFCYLRRHPCKTIGNYISVSCWKLFEFERTEDAKNEGLKYTQELLDIIVTSNLCSPYILTDIMNGFYSKHKISLTENIKEVLDRPEGILKGLETIRTANSCYLKEKHGRLVLYANLQVNSLELVYKGRIKVASFYPMVAISGHLSYVNFIIEFSVDAGNGQLGALHKFLIISFDGLHINIKGLWPFNRLVKALIETTTICCKSFIKRQIEHQVKRYINQELASFIFPIRLKEKFDSASTA</sequence>
<evidence type="ECO:0000313" key="1">
    <source>
        <dbReference type="EMBL" id="KAF8790929.1"/>
    </source>
</evidence>
<dbReference type="Proteomes" id="UP000807504">
    <property type="component" value="Unassembled WGS sequence"/>
</dbReference>
<dbReference type="Pfam" id="PF16984">
    <property type="entry name" value="Grp7_allergen"/>
    <property type="match status" value="3"/>
</dbReference>
<organism evidence="1 2">
    <name type="scientific">Argiope bruennichi</name>
    <name type="common">Wasp spider</name>
    <name type="synonym">Aranea bruennichi</name>
    <dbReference type="NCBI Taxonomy" id="94029"/>
    <lineage>
        <taxon>Eukaryota</taxon>
        <taxon>Metazoa</taxon>
        <taxon>Ecdysozoa</taxon>
        <taxon>Arthropoda</taxon>
        <taxon>Chelicerata</taxon>
        <taxon>Arachnida</taxon>
        <taxon>Araneae</taxon>
        <taxon>Araneomorphae</taxon>
        <taxon>Entelegynae</taxon>
        <taxon>Araneoidea</taxon>
        <taxon>Araneidae</taxon>
        <taxon>Argiope</taxon>
    </lineage>
</organism>
<keyword evidence="2" id="KW-1185">Reference proteome</keyword>
<dbReference type="InterPro" id="IPR038602">
    <property type="entry name" value="Mite_allergen_7_sf"/>
</dbReference>
<dbReference type="EMBL" id="JABXBU010000011">
    <property type="protein sequence ID" value="KAF8790929.1"/>
    <property type="molecule type" value="Genomic_DNA"/>
</dbReference>
<name>A0A8T0FMX5_ARGBR</name>
<dbReference type="Gene3D" id="3.15.10.50">
    <property type="match status" value="3"/>
</dbReference>
<dbReference type="InterPro" id="IPR020234">
    <property type="entry name" value="Mite_allergen_group-7"/>
</dbReference>
<proteinExistence type="predicted"/>
<protein>
    <submittedName>
        <fullName evidence="1">Uncharacterized protein</fullName>
    </submittedName>
</protein>
<comment type="caution">
    <text evidence="1">The sequence shown here is derived from an EMBL/GenBank/DDBJ whole genome shotgun (WGS) entry which is preliminary data.</text>
</comment>
<evidence type="ECO:0000313" key="2">
    <source>
        <dbReference type="Proteomes" id="UP000807504"/>
    </source>
</evidence>
<gene>
    <name evidence="1" type="ORF">HNY73_005871</name>
</gene>
<reference evidence="1" key="2">
    <citation type="submission" date="2020-06" db="EMBL/GenBank/DDBJ databases">
        <authorList>
            <person name="Sheffer M."/>
        </authorList>
    </citation>
    <scope>NUCLEOTIDE SEQUENCE</scope>
</reference>
<reference evidence="1" key="1">
    <citation type="journal article" date="2020" name="bioRxiv">
        <title>Chromosome-level reference genome of the European wasp spider Argiope bruennichi: a resource for studies on range expansion and evolutionary adaptation.</title>
        <authorList>
            <person name="Sheffer M.M."/>
            <person name="Hoppe A."/>
            <person name="Krehenwinkel H."/>
            <person name="Uhl G."/>
            <person name="Kuss A.W."/>
            <person name="Jensen L."/>
            <person name="Jensen C."/>
            <person name="Gillespie R.G."/>
            <person name="Hoff K.J."/>
            <person name="Prost S."/>
        </authorList>
    </citation>
    <scope>NUCLEOTIDE SEQUENCE</scope>
</reference>
<accession>A0A8T0FMX5</accession>